<dbReference type="RefSeq" id="WP_099247958.1">
    <property type="nucleotide sequence ID" value="NZ_FXXP01000003.1"/>
</dbReference>
<evidence type="ECO:0000313" key="4">
    <source>
        <dbReference type="Proteomes" id="UP000225972"/>
    </source>
</evidence>
<comment type="similarity">
    <text evidence="1">Belongs to the universal stress protein A family.</text>
</comment>
<keyword evidence="4" id="KW-1185">Reference proteome</keyword>
<dbReference type="AlphaFoldDB" id="A0A238JGK6"/>
<evidence type="ECO:0000259" key="2">
    <source>
        <dbReference type="Pfam" id="PF00582"/>
    </source>
</evidence>
<dbReference type="Gene3D" id="3.40.50.620">
    <property type="entry name" value="HUPs"/>
    <property type="match status" value="1"/>
</dbReference>
<feature type="domain" description="UspA" evidence="2">
    <location>
        <begin position="1"/>
        <end position="133"/>
    </location>
</feature>
<dbReference type="PANTHER" id="PTHR46268">
    <property type="entry name" value="STRESS RESPONSE PROTEIN NHAX"/>
    <property type="match status" value="1"/>
</dbReference>
<accession>A0A238JGK6</accession>
<dbReference type="OrthoDB" id="9792500at2"/>
<proteinExistence type="inferred from homology"/>
<dbReference type="PRINTS" id="PR01438">
    <property type="entry name" value="UNVRSLSTRESS"/>
</dbReference>
<dbReference type="PANTHER" id="PTHR46268:SF6">
    <property type="entry name" value="UNIVERSAL STRESS PROTEIN UP12"/>
    <property type="match status" value="1"/>
</dbReference>
<reference evidence="4" key="1">
    <citation type="submission" date="2017-05" db="EMBL/GenBank/DDBJ databases">
        <authorList>
            <person name="Rodrigo-Torres L."/>
            <person name="Arahal R. D."/>
            <person name="Lucena T."/>
        </authorList>
    </citation>
    <scope>NUCLEOTIDE SEQUENCE [LARGE SCALE GENOMIC DNA]</scope>
    <source>
        <strain evidence="4">CECT 8649</strain>
    </source>
</reference>
<dbReference type="InterPro" id="IPR006016">
    <property type="entry name" value="UspA"/>
</dbReference>
<dbReference type="SUPFAM" id="SSF52402">
    <property type="entry name" value="Adenine nucleotide alpha hydrolases-like"/>
    <property type="match status" value="1"/>
</dbReference>
<dbReference type="EMBL" id="FXXP01000003">
    <property type="protein sequence ID" value="SMX29555.1"/>
    <property type="molecule type" value="Genomic_DNA"/>
</dbReference>
<sequence>MFTSILIPVAIDHEALVTKKIATARAMLAPGGKITLLTVLEQIPGFTAEFVTVKTENRLSEKIMAALQDLAQGASDIDCRVETGKPGVRITTVAQEMGADLIIVGAHHPSAMDYFLGSTAARVARRAPCSVLIQRPLD</sequence>
<dbReference type="InterPro" id="IPR006015">
    <property type="entry name" value="Universal_stress_UspA"/>
</dbReference>
<protein>
    <submittedName>
        <fullName evidence="3">Universal stress protein F</fullName>
    </submittedName>
</protein>
<dbReference type="CDD" id="cd00293">
    <property type="entry name" value="USP-like"/>
    <property type="match status" value="1"/>
</dbReference>
<gene>
    <name evidence="3" type="primary">uspF_3</name>
    <name evidence="3" type="ORF">TRP8649_03692</name>
</gene>
<evidence type="ECO:0000313" key="3">
    <source>
        <dbReference type="EMBL" id="SMX29555.1"/>
    </source>
</evidence>
<dbReference type="Pfam" id="PF00582">
    <property type="entry name" value="Usp"/>
    <property type="match status" value="1"/>
</dbReference>
<dbReference type="Proteomes" id="UP000225972">
    <property type="component" value="Unassembled WGS sequence"/>
</dbReference>
<dbReference type="InterPro" id="IPR014729">
    <property type="entry name" value="Rossmann-like_a/b/a_fold"/>
</dbReference>
<organism evidence="3 4">
    <name type="scientific">Pelagimonas phthalicica</name>
    <dbReference type="NCBI Taxonomy" id="1037362"/>
    <lineage>
        <taxon>Bacteria</taxon>
        <taxon>Pseudomonadati</taxon>
        <taxon>Pseudomonadota</taxon>
        <taxon>Alphaproteobacteria</taxon>
        <taxon>Rhodobacterales</taxon>
        <taxon>Roseobacteraceae</taxon>
        <taxon>Pelagimonas</taxon>
    </lineage>
</organism>
<evidence type="ECO:0000256" key="1">
    <source>
        <dbReference type="ARBA" id="ARBA00008791"/>
    </source>
</evidence>
<name>A0A238JGK6_9RHOB</name>